<name>A0A5N6SY68_ASPPS</name>
<dbReference type="Gene3D" id="1.20.1740.10">
    <property type="entry name" value="Amino acid/polyamine transporter I"/>
    <property type="match status" value="1"/>
</dbReference>
<evidence type="ECO:0000313" key="8">
    <source>
        <dbReference type="Proteomes" id="UP000325672"/>
    </source>
</evidence>
<feature type="transmembrane region" description="Helical" evidence="6">
    <location>
        <begin position="25"/>
        <end position="46"/>
    </location>
</feature>
<dbReference type="AlphaFoldDB" id="A0A5N6SY68"/>
<dbReference type="PANTHER" id="PTHR45649">
    <property type="entry name" value="AMINO-ACID PERMEASE BAT1"/>
    <property type="match status" value="1"/>
</dbReference>
<reference evidence="7 8" key="1">
    <citation type="submission" date="2019-04" db="EMBL/GenBank/DDBJ databases">
        <title>Friends and foes A comparative genomics study of 23 Aspergillus species from section Flavi.</title>
        <authorList>
            <consortium name="DOE Joint Genome Institute"/>
            <person name="Kjaerbolling I."/>
            <person name="Vesth T."/>
            <person name="Frisvad J.C."/>
            <person name="Nybo J.L."/>
            <person name="Theobald S."/>
            <person name="Kildgaard S."/>
            <person name="Isbrandt T."/>
            <person name="Kuo A."/>
            <person name="Sato A."/>
            <person name="Lyhne E.K."/>
            <person name="Kogle M.E."/>
            <person name="Wiebenga A."/>
            <person name="Kun R.S."/>
            <person name="Lubbers R.J."/>
            <person name="Makela M.R."/>
            <person name="Barry K."/>
            <person name="Chovatia M."/>
            <person name="Clum A."/>
            <person name="Daum C."/>
            <person name="Haridas S."/>
            <person name="He G."/>
            <person name="LaButti K."/>
            <person name="Lipzen A."/>
            <person name="Mondo S."/>
            <person name="Riley R."/>
            <person name="Salamov A."/>
            <person name="Simmons B.A."/>
            <person name="Magnuson J.K."/>
            <person name="Henrissat B."/>
            <person name="Mortensen U.H."/>
            <person name="Larsen T.O."/>
            <person name="Devries R.P."/>
            <person name="Grigoriev I.V."/>
            <person name="Machida M."/>
            <person name="Baker S.E."/>
            <person name="Andersen M.R."/>
        </authorList>
    </citation>
    <scope>NUCLEOTIDE SEQUENCE [LARGE SCALE GENOMIC DNA]</scope>
    <source>
        <strain evidence="7 8">CBS 117625</strain>
    </source>
</reference>
<dbReference type="RefSeq" id="XP_031914920.1">
    <property type="nucleotide sequence ID" value="XM_032063642.1"/>
</dbReference>
<organism evidence="7 8">
    <name type="scientific">Aspergillus pseudotamarii</name>
    <dbReference type="NCBI Taxonomy" id="132259"/>
    <lineage>
        <taxon>Eukaryota</taxon>
        <taxon>Fungi</taxon>
        <taxon>Dikarya</taxon>
        <taxon>Ascomycota</taxon>
        <taxon>Pezizomycotina</taxon>
        <taxon>Eurotiomycetes</taxon>
        <taxon>Eurotiomycetidae</taxon>
        <taxon>Eurotiales</taxon>
        <taxon>Aspergillaceae</taxon>
        <taxon>Aspergillus</taxon>
        <taxon>Aspergillus subgen. Circumdati</taxon>
    </lineage>
</organism>
<evidence type="ECO:0000256" key="2">
    <source>
        <dbReference type="ARBA" id="ARBA00022448"/>
    </source>
</evidence>
<keyword evidence="3 6" id="KW-0812">Transmembrane</keyword>
<evidence type="ECO:0000256" key="6">
    <source>
        <dbReference type="SAM" id="Phobius"/>
    </source>
</evidence>
<keyword evidence="4 6" id="KW-1133">Transmembrane helix</keyword>
<dbReference type="EMBL" id="ML743569">
    <property type="protein sequence ID" value="KAE8138857.1"/>
    <property type="molecule type" value="Genomic_DNA"/>
</dbReference>
<evidence type="ECO:0000256" key="3">
    <source>
        <dbReference type="ARBA" id="ARBA00022692"/>
    </source>
</evidence>
<dbReference type="GO" id="GO:0016020">
    <property type="term" value="C:membrane"/>
    <property type="evidence" value="ECO:0007669"/>
    <property type="project" value="UniProtKB-SubCell"/>
</dbReference>
<evidence type="ECO:0000256" key="1">
    <source>
        <dbReference type="ARBA" id="ARBA00004141"/>
    </source>
</evidence>
<keyword evidence="5 6" id="KW-0472">Membrane</keyword>
<protein>
    <recommendedName>
        <fullName evidence="9">Amino acid permease/ SLC12A domain-containing protein</fullName>
    </recommendedName>
</protein>
<keyword evidence="2" id="KW-0813">Transport</keyword>
<evidence type="ECO:0008006" key="9">
    <source>
        <dbReference type="Google" id="ProtNLM"/>
    </source>
</evidence>
<evidence type="ECO:0000313" key="7">
    <source>
        <dbReference type="EMBL" id="KAE8138857.1"/>
    </source>
</evidence>
<dbReference type="OrthoDB" id="2417308at2759"/>
<comment type="subcellular location">
    <subcellularLocation>
        <location evidence="1">Membrane</location>
        <topology evidence="1">Multi-pass membrane protein</topology>
    </subcellularLocation>
</comment>
<evidence type="ECO:0000256" key="4">
    <source>
        <dbReference type="ARBA" id="ARBA00022989"/>
    </source>
</evidence>
<dbReference type="GeneID" id="43647852"/>
<dbReference type="PANTHER" id="PTHR45649:SF14">
    <property type="entry name" value="GABA PERMEASE"/>
    <property type="match status" value="1"/>
</dbReference>
<gene>
    <name evidence="7" type="ORF">BDV38DRAFT_61464</name>
</gene>
<dbReference type="InterPro" id="IPR002293">
    <property type="entry name" value="AA/rel_permease1"/>
</dbReference>
<sequence length="114" mass="12148">MTATWNGFGSATETTLAKASSSGTIWTLNIAAMMNLVVSLGMVELVSAYPNSGGQYCWAFCAARPNWPPFASYMSACGKTCGWWLGLASVCNLAAVMVLAMLHLGVDGYIVRPW</sequence>
<feature type="transmembrane region" description="Helical" evidence="6">
    <location>
        <begin position="83"/>
        <end position="106"/>
    </location>
</feature>
<dbReference type="Pfam" id="PF13520">
    <property type="entry name" value="AA_permease_2"/>
    <property type="match status" value="1"/>
</dbReference>
<proteinExistence type="predicted"/>
<evidence type="ECO:0000256" key="5">
    <source>
        <dbReference type="ARBA" id="ARBA00023136"/>
    </source>
</evidence>
<accession>A0A5N6SY68</accession>
<keyword evidence="8" id="KW-1185">Reference proteome</keyword>
<dbReference type="Proteomes" id="UP000325672">
    <property type="component" value="Unassembled WGS sequence"/>
</dbReference>
<dbReference type="GO" id="GO:0022857">
    <property type="term" value="F:transmembrane transporter activity"/>
    <property type="evidence" value="ECO:0007669"/>
    <property type="project" value="UniProtKB-ARBA"/>
</dbReference>